<dbReference type="AlphaFoldDB" id="A0A6M0P3U2"/>
<dbReference type="InterPro" id="IPR043727">
    <property type="entry name" value="Lmo0937-like"/>
</dbReference>
<keyword evidence="1" id="KW-0472">Membrane</keyword>
<name>A0A6M0P3U2_9BACI</name>
<reference evidence="2 3" key="2">
    <citation type="submission" date="2020-03" db="EMBL/GenBank/DDBJ databases">
        <title>Bacillus aquiflavi sp. nov., isolated from yellow water of strong flavor Chinese baijiu in Yibin region of China.</title>
        <authorList>
            <person name="Xie J."/>
        </authorList>
    </citation>
    <scope>NUCLEOTIDE SEQUENCE [LARGE SCALE GENOMIC DNA]</scope>
    <source>
        <strain evidence="2 3">Gsoil 114</strain>
    </source>
</reference>
<evidence type="ECO:0000313" key="3">
    <source>
        <dbReference type="Proteomes" id="UP000476934"/>
    </source>
</evidence>
<reference evidence="2 3" key="1">
    <citation type="submission" date="2020-02" db="EMBL/GenBank/DDBJ databases">
        <authorList>
            <person name="Feng H."/>
        </authorList>
    </citation>
    <scope>NUCLEOTIDE SEQUENCE [LARGE SCALE GENOMIC DNA]</scope>
    <source>
        <strain evidence="2 3">Gsoil 114</strain>
    </source>
</reference>
<evidence type="ECO:0000313" key="2">
    <source>
        <dbReference type="EMBL" id="NEY19251.1"/>
    </source>
</evidence>
<keyword evidence="1" id="KW-1133">Transmembrane helix</keyword>
<keyword evidence="3" id="KW-1185">Reference proteome</keyword>
<accession>A0A6M0P3U2</accession>
<feature type="transmembrane region" description="Helical" evidence="1">
    <location>
        <begin position="6"/>
        <end position="39"/>
    </location>
</feature>
<keyword evidence="1" id="KW-0812">Transmembrane</keyword>
<dbReference type="Proteomes" id="UP000476934">
    <property type="component" value="Unassembled WGS sequence"/>
</dbReference>
<dbReference type="Pfam" id="PF18919">
    <property type="entry name" value="DUF5670"/>
    <property type="match status" value="1"/>
</dbReference>
<comment type="caution">
    <text evidence="2">The sequence shown here is derived from an EMBL/GenBank/DDBJ whole genome shotgun (WGS) entry which is preliminary data.</text>
</comment>
<protein>
    <submittedName>
        <fullName evidence="2">Lmo0937 family membrane protein</fullName>
    </submittedName>
</protein>
<dbReference type="EMBL" id="JAAIWK010000004">
    <property type="protein sequence ID" value="NEY19251.1"/>
    <property type="molecule type" value="Genomic_DNA"/>
</dbReference>
<evidence type="ECO:0000256" key="1">
    <source>
        <dbReference type="SAM" id="Phobius"/>
    </source>
</evidence>
<dbReference type="RefSeq" id="WP_152604318.1">
    <property type="nucleotide sequence ID" value="NZ_JAAIWK010000004.1"/>
</dbReference>
<dbReference type="NCBIfam" id="NF033488">
    <property type="entry name" value="lmo0937_fam_TM"/>
    <property type="match status" value="1"/>
</dbReference>
<gene>
    <name evidence="2" type="ORF">G4D61_04625</name>
</gene>
<proteinExistence type="predicted"/>
<sequence>MLWTIIGILLVLWILGLIAHIAGAFIHLLLIIAVIIFIIKLVSRKRDHDR</sequence>
<organism evidence="2 3">
    <name type="scientific">Heyndrickxia ginsengihumi</name>
    <dbReference type="NCBI Taxonomy" id="363870"/>
    <lineage>
        <taxon>Bacteria</taxon>
        <taxon>Bacillati</taxon>
        <taxon>Bacillota</taxon>
        <taxon>Bacilli</taxon>
        <taxon>Bacillales</taxon>
        <taxon>Bacillaceae</taxon>
        <taxon>Heyndrickxia</taxon>
    </lineage>
</organism>